<name>A0ACC3AFC2_9EURO</name>
<reference evidence="1" key="1">
    <citation type="submission" date="2022-10" db="EMBL/GenBank/DDBJ databases">
        <title>Culturing micro-colonial fungi from biological soil crusts in the Mojave desert and describing Neophaeococcomyces mojavensis, and introducing the new genera and species Taxawa tesnikishii.</title>
        <authorList>
            <person name="Kurbessoian T."/>
            <person name="Stajich J.E."/>
        </authorList>
    </citation>
    <scope>NUCLEOTIDE SEQUENCE</scope>
    <source>
        <strain evidence="1">JES_112</strain>
    </source>
</reference>
<accession>A0ACC3AFC2</accession>
<comment type="caution">
    <text evidence="1">The sequence shown here is derived from an EMBL/GenBank/DDBJ whole genome shotgun (WGS) entry which is preliminary data.</text>
</comment>
<proteinExistence type="predicted"/>
<protein>
    <submittedName>
        <fullName evidence="1">Uncharacterized protein</fullName>
    </submittedName>
</protein>
<keyword evidence="2" id="KW-1185">Reference proteome</keyword>
<gene>
    <name evidence="1" type="ORF">H2198_002154</name>
</gene>
<dbReference type="EMBL" id="JAPDRQ010000025">
    <property type="protein sequence ID" value="KAJ9661210.1"/>
    <property type="molecule type" value="Genomic_DNA"/>
</dbReference>
<sequence>MSGDESTSGQQASRRLKLVLKTSPLSTPVGTQVNSQATSKDGSSSPPRPSFSPVTPTGSHEPHAAAQQKTETQWIDEPPPLPLSLEDNADAIALKATISLLQMQRQQSLKDIRDLDKIKDAALEDPRGFADDLRTGKLKKPLSADITLDAIEYEDEEAAHDAGQATSKFGRLPNPQNIARCPPIEWSKYHIVGKPLDDMHEMQKRHPGVSESDIARGNLLDEHKVTTPYRPFKDKLDHKKQLKRQGN</sequence>
<dbReference type="Proteomes" id="UP001172386">
    <property type="component" value="Unassembled WGS sequence"/>
</dbReference>
<evidence type="ECO:0000313" key="2">
    <source>
        <dbReference type="Proteomes" id="UP001172386"/>
    </source>
</evidence>
<organism evidence="1 2">
    <name type="scientific">Neophaeococcomyces mojaviensis</name>
    <dbReference type="NCBI Taxonomy" id="3383035"/>
    <lineage>
        <taxon>Eukaryota</taxon>
        <taxon>Fungi</taxon>
        <taxon>Dikarya</taxon>
        <taxon>Ascomycota</taxon>
        <taxon>Pezizomycotina</taxon>
        <taxon>Eurotiomycetes</taxon>
        <taxon>Chaetothyriomycetidae</taxon>
        <taxon>Chaetothyriales</taxon>
        <taxon>Chaetothyriales incertae sedis</taxon>
        <taxon>Neophaeococcomyces</taxon>
    </lineage>
</organism>
<evidence type="ECO:0000313" key="1">
    <source>
        <dbReference type="EMBL" id="KAJ9661210.1"/>
    </source>
</evidence>